<evidence type="ECO:0000259" key="15">
    <source>
        <dbReference type="PROSITE" id="PS52048"/>
    </source>
</evidence>
<feature type="active site" description="Proton donor" evidence="10 12">
    <location>
        <position position="158"/>
    </location>
</feature>
<dbReference type="PRINTS" id="PR00707">
    <property type="entry name" value="UBCTHYDRLASE"/>
</dbReference>
<dbReference type="GO" id="GO:0004843">
    <property type="term" value="F:cysteine-type deubiquitinase activity"/>
    <property type="evidence" value="ECO:0007669"/>
    <property type="project" value="UniProtKB-UniRule"/>
</dbReference>
<dbReference type="FunFam" id="3.40.532.10:FF:000003">
    <property type="entry name" value="Ubiquitin carboxyl-terminal hydrolase"/>
    <property type="match status" value="1"/>
</dbReference>
<feature type="domain" description="UCH catalytic" evidence="15">
    <location>
        <begin position="2"/>
        <end position="219"/>
    </location>
</feature>
<evidence type="ECO:0000256" key="5">
    <source>
        <dbReference type="ARBA" id="ARBA00022786"/>
    </source>
</evidence>
<dbReference type="Pfam" id="PF18031">
    <property type="entry name" value="UCH_C"/>
    <property type="match status" value="1"/>
</dbReference>
<dbReference type="OrthoDB" id="1924260at2759"/>
<dbReference type="GO" id="GO:0006511">
    <property type="term" value="P:ubiquitin-dependent protein catabolic process"/>
    <property type="evidence" value="ECO:0007669"/>
    <property type="project" value="UniProtKB-UniRule"/>
</dbReference>
<evidence type="ECO:0000256" key="4">
    <source>
        <dbReference type="ARBA" id="ARBA00022670"/>
    </source>
</evidence>
<dbReference type="Gene3D" id="3.40.532.10">
    <property type="entry name" value="Peptidase C12, ubiquitin carboxyl-terminal hydrolase"/>
    <property type="match status" value="1"/>
</dbReference>
<dbReference type="PANTHER" id="PTHR10589">
    <property type="entry name" value="UBIQUITIN CARBOXYL-TERMINAL HYDROLASE"/>
    <property type="match status" value="1"/>
</dbReference>
<dbReference type="SUPFAM" id="SSF54001">
    <property type="entry name" value="Cysteine proteinases"/>
    <property type="match status" value="1"/>
</dbReference>
<feature type="coiled-coil region" evidence="14">
    <location>
        <begin position="215"/>
        <end position="242"/>
    </location>
</feature>
<keyword evidence="5 9" id="KW-0833">Ubl conjugation pathway</keyword>
<gene>
    <name evidence="16" type="ORF">MICPUCDRAFT_25831</name>
</gene>
<dbReference type="PROSITE" id="PS52049">
    <property type="entry name" value="ULD"/>
    <property type="match status" value="1"/>
</dbReference>
<dbReference type="GO" id="GO:0016579">
    <property type="term" value="P:protein deubiquitination"/>
    <property type="evidence" value="ECO:0007669"/>
    <property type="project" value="InterPro"/>
</dbReference>
<keyword evidence="7 9" id="KW-0788">Thiol protease</keyword>
<dbReference type="PANTHER" id="PTHR10589:SF16">
    <property type="entry name" value="UBIQUITIN CARBOXYL-TERMINAL HYDROLASE ISOZYME L5"/>
    <property type="match status" value="1"/>
</dbReference>
<evidence type="ECO:0000313" key="17">
    <source>
        <dbReference type="Proteomes" id="UP000001876"/>
    </source>
</evidence>
<dbReference type="PROSITE" id="PS52048">
    <property type="entry name" value="UCH_DOMAIN"/>
    <property type="match status" value="1"/>
</dbReference>
<dbReference type="OMA" id="YIQYEIQ"/>
<keyword evidence="8" id="KW-0539">Nucleus</keyword>
<dbReference type="CDD" id="cd09617">
    <property type="entry name" value="Peptidase_C12_UCH37_BAP1"/>
    <property type="match status" value="1"/>
</dbReference>
<dbReference type="GO" id="GO:0005737">
    <property type="term" value="C:cytoplasm"/>
    <property type="evidence" value="ECO:0007669"/>
    <property type="project" value="TreeGrafter"/>
</dbReference>
<dbReference type="Proteomes" id="UP000001876">
    <property type="component" value="Unassembled WGS sequence"/>
</dbReference>
<dbReference type="InterPro" id="IPR017390">
    <property type="entry name" value="Ubiquitinyl_hydrolase_UCH37"/>
</dbReference>
<evidence type="ECO:0000256" key="1">
    <source>
        <dbReference type="ARBA" id="ARBA00000707"/>
    </source>
</evidence>
<feature type="site" description="Important for enzyme activity" evidence="11 12">
    <location>
        <position position="173"/>
    </location>
</feature>
<dbReference type="STRING" id="564608.C1MMD8"/>
<comment type="catalytic activity">
    <reaction evidence="1 9 12 13">
        <text>Thiol-dependent hydrolysis of ester, thioester, amide, peptide and isopeptide bonds formed by the C-terminal Gly of ubiquitin (a 76-residue protein attached to proteins as an intracellular targeting signal).</text>
        <dbReference type="EC" id="3.4.19.12"/>
    </reaction>
</comment>
<dbReference type="EC" id="3.4.19.12" evidence="9 13"/>
<dbReference type="InterPro" id="IPR038765">
    <property type="entry name" value="Papain-like_cys_pep_sf"/>
</dbReference>
<evidence type="ECO:0000256" key="9">
    <source>
        <dbReference type="PIRNR" id="PIRNR038120"/>
    </source>
</evidence>
<evidence type="ECO:0000256" key="2">
    <source>
        <dbReference type="ARBA" id="ARBA00004123"/>
    </source>
</evidence>
<evidence type="ECO:0000256" key="6">
    <source>
        <dbReference type="ARBA" id="ARBA00022801"/>
    </source>
</evidence>
<evidence type="ECO:0000256" key="7">
    <source>
        <dbReference type="ARBA" id="ARBA00022807"/>
    </source>
</evidence>
<evidence type="ECO:0000256" key="3">
    <source>
        <dbReference type="ARBA" id="ARBA00009326"/>
    </source>
</evidence>
<evidence type="ECO:0000256" key="11">
    <source>
        <dbReference type="PIRSR" id="PIRSR038120-2"/>
    </source>
</evidence>
<dbReference type="PIRSF" id="PIRSF038120">
    <property type="entry name" value="Ubiquitinyl_hydrolase_UCH37"/>
    <property type="match status" value="1"/>
</dbReference>
<evidence type="ECO:0000256" key="8">
    <source>
        <dbReference type="ARBA" id="ARBA00023242"/>
    </source>
</evidence>
<keyword evidence="4 9" id="KW-0645">Protease</keyword>
<evidence type="ECO:0000256" key="13">
    <source>
        <dbReference type="RuleBase" id="RU361215"/>
    </source>
</evidence>
<dbReference type="MEROPS" id="C12.005"/>
<feature type="site" description="Transition state stabilizer" evidence="12">
    <location>
        <position position="77"/>
    </location>
</feature>
<protein>
    <recommendedName>
        <fullName evidence="9 13">Ubiquitin carboxyl-terminal hydrolase</fullName>
        <ecNumber evidence="9 13">3.4.19.12</ecNumber>
    </recommendedName>
</protein>
<name>C1MMD8_MICPC</name>
<evidence type="ECO:0000256" key="12">
    <source>
        <dbReference type="PROSITE-ProRule" id="PRU01393"/>
    </source>
</evidence>
<evidence type="ECO:0000313" key="16">
    <source>
        <dbReference type="EMBL" id="EEH59031.1"/>
    </source>
</evidence>
<dbReference type="InterPro" id="IPR041507">
    <property type="entry name" value="UCH_C"/>
</dbReference>
<dbReference type="Gene3D" id="1.20.58.860">
    <property type="match status" value="1"/>
</dbReference>
<dbReference type="GeneID" id="9682352"/>
<dbReference type="AlphaFoldDB" id="C1MMD8"/>
<dbReference type="InterPro" id="IPR036959">
    <property type="entry name" value="Peptidase_C12_UCH_sf"/>
</dbReference>
<proteinExistence type="inferred from homology"/>
<keyword evidence="17" id="KW-1185">Reference proteome</keyword>
<dbReference type="KEGG" id="mpp:MICPUCDRAFT_25831"/>
<keyword evidence="6 9" id="KW-0378">Hydrolase</keyword>
<accession>C1MMD8</accession>
<dbReference type="eggNOG" id="KOG2778">
    <property type="taxonomic scope" value="Eukaryota"/>
</dbReference>
<comment type="subcellular location">
    <subcellularLocation>
        <location evidence="2">Nucleus</location>
    </subcellularLocation>
</comment>
<dbReference type="EMBL" id="GG663737">
    <property type="protein sequence ID" value="EEH59031.1"/>
    <property type="molecule type" value="Genomic_DNA"/>
</dbReference>
<comment type="similarity">
    <text evidence="3 9 12 13">Belongs to the peptidase C12 family.</text>
</comment>
<dbReference type="InterPro" id="IPR001578">
    <property type="entry name" value="Peptidase_C12_UCH"/>
</dbReference>
<feature type="active site" description="Nucleophile" evidence="10 12">
    <location>
        <position position="83"/>
    </location>
</feature>
<keyword evidence="14" id="KW-0175">Coiled coil</keyword>
<dbReference type="GO" id="GO:0005634">
    <property type="term" value="C:nucleus"/>
    <property type="evidence" value="ECO:0007669"/>
    <property type="project" value="UniProtKB-SubCell"/>
</dbReference>
<evidence type="ECO:0000256" key="14">
    <source>
        <dbReference type="SAM" id="Coils"/>
    </source>
</evidence>
<organism evidence="17">
    <name type="scientific">Micromonas pusilla (strain CCMP1545)</name>
    <name type="common">Picoplanktonic green alga</name>
    <dbReference type="NCBI Taxonomy" id="564608"/>
    <lineage>
        <taxon>Eukaryota</taxon>
        <taxon>Viridiplantae</taxon>
        <taxon>Chlorophyta</taxon>
        <taxon>Mamiellophyceae</taxon>
        <taxon>Mamiellales</taxon>
        <taxon>Mamiellaceae</taxon>
        <taxon>Micromonas</taxon>
    </lineage>
</organism>
<dbReference type="Pfam" id="PF01088">
    <property type="entry name" value="Peptidase_C12"/>
    <property type="match status" value="1"/>
</dbReference>
<evidence type="ECO:0000256" key="10">
    <source>
        <dbReference type="PIRSR" id="PIRSR038120-1"/>
    </source>
</evidence>
<dbReference type="RefSeq" id="XP_003057386.1">
    <property type="nucleotide sequence ID" value="XM_003057340.1"/>
</dbReference>
<sequence>MDWTTIESDPGVFTELIQEMGVKGVQVEELYALDEDLLKSMAPVYGLIFLFKWRSGDPPSAPVETDANANGVFFASQVITNACATQAILSILMNCPPSVTLGAELANMKEFTAEFDADLKGLAISNSETIRKAHNSFARPEPIMEPEREAKKDDDVFHFIAYMPVNGVLYELDGLKKGPISHGACTDDDWMGKACPVIQSRIEKYASSEIRFNLMALIKSKRDALEERAQTLEGRKQRCLSALGGGGGGGGGEGMDVDDPDGPLPVGDDALNAEVARIEVEIARSRGEVEAELERRGRWRDENIRRKHNYIPFIFNFLKVLAEKKKLEPLIEKARGKGA</sequence>
<reference evidence="16 17" key="1">
    <citation type="journal article" date="2009" name="Science">
        <title>Green evolution and dynamic adaptations revealed by genomes of the marine picoeukaryotes Micromonas.</title>
        <authorList>
            <person name="Worden A.Z."/>
            <person name="Lee J.H."/>
            <person name="Mock T."/>
            <person name="Rouze P."/>
            <person name="Simmons M.P."/>
            <person name="Aerts A.L."/>
            <person name="Allen A.E."/>
            <person name="Cuvelier M.L."/>
            <person name="Derelle E."/>
            <person name="Everett M.V."/>
            <person name="Foulon E."/>
            <person name="Grimwood J."/>
            <person name="Gundlach H."/>
            <person name="Henrissat B."/>
            <person name="Napoli C."/>
            <person name="McDonald S.M."/>
            <person name="Parker M.S."/>
            <person name="Rombauts S."/>
            <person name="Salamov A."/>
            <person name="Von Dassow P."/>
            <person name="Badger J.H."/>
            <person name="Coutinho P.M."/>
            <person name="Demir E."/>
            <person name="Dubchak I."/>
            <person name="Gentemann C."/>
            <person name="Eikrem W."/>
            <person name="Gready J.E."/>
            <person name="John U."/>
            <person name="Lanier W."/>
            <person name="Lindquist E.A."/>
            <person name="Lucas S."/>
            <person name="Mayer K.F."/>
            <person name="Moreau H."/>
            <person name="Not F."/>
            <person name="Otillar R."/>
            <person name="Panaud O."/>
            <person name="Pangilinan J."/>
            <person name="Paulsen I."/>
            <person name="Piegu B."/>
            <person name="Poliakov A."/>
            <person name="Robbens S."/>
            <person name="Schmutz J."/>
            <person name="Toulza E."/>
            <person name="Wyss T."/>
            <person name="Zelensky A."/>
            <person name="Zhou K."/>
            <person name="Armbrust E.V."/>
            <person name="Bhattacharya D."/>
            <person name="Goodenough U.W."/>
            <person name="Van de Peer Y."/>
            <person name="Grigoriev I.V."/>
        </authorList>
    </citation>
    <scope>NUCLEOTIDE SEQUENCE [LARGE SCALE GENOMIC DNA]</scope>
    <source>
        <strain evidence="16 17">CCMP1545</strain>
    </source>
</reference>